<proteinExistence type="predicted"/>
<evidence type="ECO:0000313" key="2">
    <source>
        <dbReference type="Proteomes" id="UP000071859"/>
    </source>
</evidence>
<dbReference type="EMBL" id="FCOX02000314">
    <property type="protein sequence ID" value="SAL07737.1"/>
    <property type="molecule type" value="Genomic_DNA"/>
</dbReference>
<gene>
    <name evidence="1" type="ORF">AWB78_08704</name>
</gene>
<dbReference type="AlphaFoldDB" id="A0A158EP46"/>
<keyword evidence="2" id="KW-1185">Reference proteome</keyword>
<protein>
    <submittedName>
        <fullName evidence="1">Uncharacterized protein</fullName>
    </submittedName>
</protein>
<comment type="caution">
    <text evidence="1">The sequence shown here is derived from an EMBL/GenBank/DDBJ whole genome shotgun (WGS) entry which is preliminary data.</text>
</comment>
<accession>A0A158EP46</accession>
<reference evidence="1" key="1">
    <citation type="submission" date="2016-01" db="EMBL/GenBank/DDBJ databases">
        <authorList>
            <person name="Peeters C."/>
        </authorList>
    </citation>
    <scope>NUCLEOTIDE SEQUENCE</scope>
    <source>
        <strain evidence="1">LMG 29321</strain>
    </source>
</reference>
<name>A0A158EP46_9BURK</name>
<organism evidence="1 2">
    <name type="scientific">Caballeronia calidae</name>
    <dbReference type="NCBI Taxonomy" id="1777139"/>
    <lineage>
        <taxon>Bacteria</taxon>
        <taxon>Pseudomonadati</taxon>
        <taxon>Pseudomonadota</taxon>
        <taxon>Betaproteobacteria</taxon>
        <taxon>Burkholderiales</taxon>
        <taxon>Burkholderiaceae</taxon>
        <taxon>Caballeronia</taxon>
    </lineage>
</organism>
<dbReference type="Proteomes" id="UP000071859">
    <property type="component" value="Unassembled WGS sequence"/>
</dbReference>
<evidence type="ECO:0000313" key="1">
    <source>
        <dbReference type="EMBL" id="SAL07737.1"/>
    </source>
</evidence>
<sequence length="92" mass="10081">MTPPKLRGLSLLPRSDFHRLDNVSLAGHTDNPSEFAQTTPVLCPALGLAITGLMPRLEALDDMSEPADSDHGRIETRHCMAFEWAALDEQSP</sequence>